<accession>A0A327JXS2</accession>
<evidence type="ECO:0000313" key="2">
    <source>
        <dbReference type="Proteomes" id="UP000248863"/>
    </source>
</evidence>
<dbReference type="EMBL" id="NPEU01000617">
    <property type="protein sequence ID" value="RAI30416.1"/>
    <property type="molecule type" value="Genomic_DNA"/>
</dbReference>
<protein>
    <submittedName>
        <fullName evidence="1">Uncharacterized protein</fullName>
    </submittedName>
</protein>
<reference evidence="1 2" key="1">
    <citation type="submission" date="2017-07" db="EMBL/GenBank/DDBJ databases">
        <title>Draft Genome Sequences of Select Purple Nonsulfur Bacteria.</title>
        <authorList>
            <person name="Lasarre B."/>
            <person name="Mckinlay J.B."/>
        </authorList>
    </citation>
    <scope>NUCLEOTIDE SEQUENCE [LARGE SCALE GENOMIC DNA]</scope>
    <source>
        <strain evidence="1 2">DSM 11907</strain>
    </source>
</reference>
<name>A0A327JXS2_9BRAD</name>
<organism evidence="1 2">
    <name type="scientific">Rhodoplanes elegans</name>
    <dbReference type="NCBI Taxonomy" id="29408"/>
    <lineage>
        <taxon>Bacteria</taxon>
        <taxon>Pseudomonadati</taxon>
        <taxon>Pseudomonadota</taxon>
        <taxon>Alphaproteobacteria</taxon>
        <taxon>Hyphomicrobiales</taxon>
        <taxon>Nitrobacteraceae</taxon>
        <taxon>Rhodoplanes</taxon>
    </lineage>
</organism>
<dbReference type="AlphaFoldDB" id="A0A327JXS2"/>
<dbReference type="Gene3D" id="3.40.30.10">
    <property type="entry name" value="Glutaredoxin"/>
    <property type="match status" value="1"/>
</dbReference>
<evidence type="ECO:0000313" key="1">
    <source>
        <dbReference type="EMBL" id="RAI30416.1"/>
    </source>
</evidence>
<dbReference type="OrthoDB" id="7362982at2"/>
<keyword evidence="2" id="KW-1185">Reference proteome</keyword>
<comment type="caution">
    <text evidence="1">The sequence shown here is derived from an EMBL/GenBank/DDBJ whole genome shotgun (WGS) entry which is preliminary data.</text>
</comment>
<proteinExistence type="predicted"/>
<gene>
    <name evidence="1" type="ORF">CH338_27710</name>
</gene>
<dbReference type="Proteomes" id="UP000248863">
    <property type="component" value="Unassembled WGS sequence"/>
</dbReference>
<sequence>MGPIYPKTPEGRRAPIREVEKRDVPTSGLTLARPVRYTPTFVLVVDKAELGRIEGYPGEEFFWARLAKLMELLPAE</sequence>